<dbReference type="Gene3D" id="1.10.275.60">
    <property type="match status" value="1"/>
</dbReference>
<dbReference type="Gene3D" id="1.10.40.30">
    <property type="entry name" value="Fumarase/aspartase (C-terminal domain)"/>
    <property type="match status" value="1"/>
</dbReference>
<dbReference type="AlphaFoldDB" id="A0A6M5Z302"/>
<dbReference type="PRINTS" id="PR00149">
    <property type="entry name" value="FUMRATELYASE"/>
</dbReference>
<dbReference type="InterPro" id="IPR008948">
    <property type="entry name" value="L-Aspartase-like"/>
</dbReference>
<evidence type="ECO:0000259" key="4">
    <source>
        <dbReference type="SMART" id="SM00998"/>
    </source>
</evidence>
<comment type="catalytic activity">
    <reaction evidence="3">
        <text>N(6)-(1,2-dicarboxyethyl)-AMP = fumarate + AMP</text>
        <dbReference type="Rhea" id="RHEA:16853"/>
        <dbReference type="ChEBI" id="CHEBI:29806"/>
        <dbReference type="ChEBI" id="CHEBI:57567"/>
        <dbReference type="ChEBI" id="CHEBI:456215"/>
        <dbReference type="EC" id="4.3.2.2"/>
    </reaction>
</comment>
<keyword evidence="6" id="KW-1185">Reference proteome</keyword>
<organism evidence="5 6">
    <name type="scientific">Frigoriglobus tundricola</name>
    <dbReference type="NCBI Taxonomy" id="2774151"/>
    <lineage>
        <taxon>Bacteria</taxon>
        <taxon>Pseudomonadati</taxon>
        <taxon>Planctomycetota</taxon>
        <taxon>Planctomycetia</taxon>
        <taxon>Gemmatales</taxon>
        <taxon>Gemmataceae</taxon>
        <taxon>Frigoriglobus</taxon>
    </lineage>
</organism>
<dbReference type="Proteomes" id="UP000503447">
    <property type="component" value="Chromosome"/>
</dbReference>
<keyword evidence="1 3" id="KW-0456">Lyase</keyword>
<comment type="pathway">
    <text evidence="3">Purine metabolism; AMP biosynthesis via de novo pathway; AMP from IMP: step 2/2.</text>
</comment>
<keyword evidence="3" id="KW-0658">Purine biosynthesis</keyword>
<evidence type="ECO:0000256" key="3">
    <source>
        <dbReference type="RuleBase" id="RU361172"/>
    </source>
</evidence>
<evidence type="ECO:0000313" key="5">
    <source>
        <dbReference type="EMBL" id="QJX00466.1"/>
    </source>
</evidence>
<dbReference type="CDD" id="cd03302">
    <property type="entry name" value="Adenylsuccinate_lyase_2"/>
    <property type="match status" value="1"/>
</dbReference>
<sequence>MTQPNDVYDNPLIGRYASKEMAERWGPLRKFRTWRRLWLALAEAEAELGVLADDGKSPRITAAHLAELRAHLDDIDLKNAAAHEKRLRHDVMAHVHALGDVAPDCKEIVHLGATSCYVTDNADLILMREGLNQLCESLASVIDALARFAVAWKDEPTLGFTHFQPAQLTTVGKRATLWLYDFVLDLKELERRRDGLLFRGAKGTTGTQASFLALFRDDHEKVKRLDALVAKKMGFEGRVFPVTGQTYTRKVDAQVLDALNGLAQSAHKWGTDLRLLAHRQEIDEPFEADQIGSSAMAYKRNPMRAERMCSLARFISGLPAMAAGTVATQWFERTLDDSACRRLYIPQAFLAADAVLRIALNLLTQKTGPDHSGLVVNRPVIARNVRELLPYMVTENLMMAAVRAGEDRQAVHEVVRQHSHAVTARVKDGTGSTAELLSRLQKEAAFEKVDFAAITGQGPQEFVGRSPQQVEEFVAEHVEPIRRAYAGVLGKTALLHV</sequence>
<dbReference type="SMART" id="SM00998">
    <property type="entry name" value="ADSL_C"/>
    <property type="match status" value="1"/>
</dbReference>
<accession>A0A6M5Z302</accession>
<dbReference type="PROSITE" id="PS00163">
    <property type="entry name" value="FUMARATE_LYASES"/>
    <property type="match status" value="1"/>
</dbReference>
<comment type="similarity">
    <text evidence="3">Belongs to the lyase 1 family. Adenylosuccinate lyase subfamily.</text>
</comment>
<dbReference type="KEGG" id="ftj:FTUN_8096"/>
<dbReference type="GO" id="GO:0005829">
    <property type="term" value="C:cytosol"/>
    <property type="evidence" value="ECO:0007669"/>
    <property type="project" value="TreeGrafter"/>
</dbReference>
<reference evidence="6" key="1">
    <citation type="submission" date="2020-05" db="EMBL/GenBank/DDBJ databases">
        <title>Frigoriglobus tundricola gen. nov., sp. nov., a psychrotolerant cellulolytic planctomycete of the family Gemmataceae with two divergent copies of 16S rRNA gene.</title>
        <authorList>
            <person name="Kulichevskaya I.S."/>
            <person name="Ivanova A.A."/>
            <person name="Naumoff D.G."/>
            <person name="Beletsky A.V."/>
            <person name="Rijpstra W.I.C."/>
            <person name="Sinninghe Damste J.S."/>
            <person name="Mardanov A.V."/>
            <person name="Ravin N.V."/>
            <person name="Dedysh S.N."/>
        </authorList>
    </citation>
    <scope>NUCLEOTIDE SEQUENCE [LARGE SCALE GENOMIC DNA]</scope>
    <source>
        <strain evidence="6">PL17</strain>
    </source>
</reference>
<evidence type="ECO:0000256" key="2">
    <source>
        <dbReference type="NCBIfam" id="TIGR00928"/>
    </source>
</evidence>
<dbReference type="InterPro" id="IPR019468">
    <property type="entry name" value="AdenyloSucc_lyase_C"/>
</dbReference>
<dbReference type="InterPro" id="IPR004769">
    <property type="entry name" value="Pur_lyase"/>
</dbReference>
<protein>
    <recommendedName>
        <fullName evidence="2 3">Adenylosuccinate lyase</fullName>
        <shortName evidence="3">ASL</shortName>
        <ecNumber evidence="2 3">4.3.2.2</ecNumber>
    </recommendedName>
    <alternativeName>
        <fullName evidence="3">Adenylosuccinase</fullName>
    </alternativeName>
</protein>
<comment type="pathway">
    <text evidence="3">Purine metabolism; IMP biosynthesis via de novo pathway; 5-amino-1-(5-phospho-D-ribosyl)imidazole-4-carboxamide from 5-amino-1-(5-phospho-D-ribosyl)imidazole-4-carboxylate: step 2/2.</text>
</comment>
<dbReference type="PANTHER" id="PTHR43172:SF1">
    <property type="entry name" value="ADENYLOSUCCINATE LYASE"/>
    <property type="match status" value="1"/>
</dbReference>
<dbReference type="GO" id="GO:0006189">
    <property type="term" value="P:'de novo' IMP biosynthetic process"/>
    <property type="evidence" value="ECO:0007669"/>
    <property type="project" value="UniProtKB-UniPathway"/>
</dbReference>
<evidence type="ECO:0000313" key="6">
    <source>
        <dbReference type="Proteomes" id="UP000503447"/>
    </source>
</evidence>
<dbReference type="UniPathway" id="UPA00075">
    <property type="reaction ID" value="UER00336"/>
</dbReference>
<dbReference type="UniPathway" id="UPA00074">
    <property type="reaction ID" value="UER00132"/>
</dbReference>
<dbReference type="GO" id="GO:0004018">
    <property type="term" value="F:N6-(1,2-dicarboxyethyl)AMP AMP-lyase (fumarate-forming) activity"/>
    <property type="evidence" value="ECO:0007669"/>
    <property type="project" value="UniProtKB-UniRule"/>
</dbReference>
<dbReference type="Gene3D" id="1.20.200.10">
    <property type="entry name" value="Fumarase/aspartase (Central domain)"/>
    <property type="match status" value="1"/>
</dbReference>
<dbReference type="GO" id="GO:0044208">
    <property type="term" value="P:'de novo' AMP biosynthetic process"/>
    <property type="evidence" value="ECO:0007669"/>
    <property type="project" value="UniProtKB-UniPathway"/>
</dbReference>
<dbReference type="Pfam" id="PF00206">
    <property type="entry name" value="Lyase_1"/>
    <property type="match status" value="1"/>
</dbReference>
<feature type="domain" description="Adenylosuccinate lyase C-terminal" evidence="4">
    <location>
        <begin position="389"/>
        <end position="474"/>
    </location>
</feature>
<comment type="catalytic activity">
    <reaction evidence="3">
        <text>(2S)-2-[5-amino-1-(5-phospho-beta-D-ribosyl)imidazole-4-carboxamido]succinate = 5-amino-1-(5-phospho-beta-D-ribosyl)imidazole-4-carboxamide + fumarate</text>
        <dbReference type="Rhea" id="RHEA:23920"/>
        <dbReference type="ChEBI" id="CHEBI:29806"/>
        <dbReference type="ChEBI" id="CHEBI:58443"/>
        <dbReference type="ChEBI" id="CHEBI:58475"/>
        <dbReference type="EC" id="4.3.2.2"/>
    </reaction>
</comment>
<dbReference type="InterPro" id="IPR000362">
    <property type="entry name" value="Fumarate_lyase_fam"/>
</dbReference>
<dbReference type="EMBL" id="CP053452">
    <property type="protein sequence ID" value="QJX00466.1"/>
    <property type="molecule type" value="Genomic_DNA"/>
</dbReference>
<evidence type="ECO:0000256" key="1">
    <source>
        <dbReference type="ARBA" id="ARBA00023239"/>
    </source>
</evidence>
<dbReference type="SUPFAM" id="SSF48557">
    <property type="entry name" value="L-aspartase-like"/>
    <property type="match status" value="1"/>
</dbReference>
<dbReference type="InterPro" id="IPR022761">
    <property type="entry name" value="Fumarate_lyase_N"/>
</dbReference>
<dbReference type="PANTHER" id="PTHR43172">
    <property type="entry name" value="ADENYLOSUCCINATE LYASE"/>
    <property type="match status" value="1"/>
</dbReference>
<dbReference type="NCBIfam" id="TIGR00928">
    <property type="entry name" value="purB"/>
    <property type="match status" value="1"/>
</dbReference>
<proteinExistence type="inferred from homology"/>
<dbReference type="Pfam" id="PF10397">
    <property type="entry name" value="ADSL_C"/>
    <property type="match status" value="1"/>
</dbReference>
<gene>
    <name evidence="5" type="ORF">FTUN_8096</name>
</gene>
<dbReference type="GO" id="GO:0070626">
    <property type="term" value="F:(S)-2-(5-amino-1-(5-phospho-D-ribosyl)imidazole-4-carboxamido) succinate lyase (fumarate-forming) activity"/>
    <property type="evidence" value="ECO:0007669"/>
    <property type="project" value="TreeGrafter"/>
</dbReference>
<dbReference type="RefSeq" id="WP_171475205.1">
    <property type="nucleotide sequence ID" value="NZ_CP053452.2"/>
</dbReference>
<name>A0A6M5Z302_9BACT</name>
<dbReference type="EC" id="4.3.2.2" evidence="2 3"/>
<dbReference type="InterPro" id="IPR020557">
    <property type="entry name" value="Fumarate_lyase_CS"/>
</dbReference>